<feature type="domain" description="Aminotransferase-like plant mobile" evidence="2">
    <location>
        <begin position="2"/>
        <end position="117"/>
    </location>
</feature>
<dbReference type="GeneID" id="130471906"/>
<reference evidence="3" key="1">
    <citation type="journal article" date="2021" name="Nat. Commun.">
        <title>Genomic analyses provide insights into spinach domestication and the genetic basis of agronomic traits.</title>
        <authorList>
            <person name="Cai X."/>
            <person name="Sun X."/>
            <person name="Xu C."/>
            <person name="Sun H."/>
            <person name="Wang X."/>
            <person name="Ge C."/>
            <person name="Zhang Z."/>
            <person name="Wang Q."/>
            <person name="Fei Z."/>
            <person name="Jiao C."/>
            <person name="Wang Q."/>
        </authorList>
    </citation>
    <scope>NUCLEOTIDE SEQUENCE [LARGE SCALE GENOMIC DNA]</scope>
    <source>
        <strain evidence="3">cv. Varoflay</strain>
    </source>
</reference>
<keyword evidence="3" id="KW-1185">Reference proteome</keyword>
<evidence type="ECO:0000313" key="3">
    <source>
        <dbReference type="Proteomes" id="UP000813463"/>
    </source>
</evidence>
<dbReference type="InterPro" id="IPR027310">
    <property type="entry name" value="Profilin_CS"/>
</dbReference>
<protein>
    <submittedName>
        <fullName evidence="4">Serine/threonine-protein phosphatase 7 long form homolog</fullName>
    </submittedName>
</protein>
<dbReference type="PANTHER" id="PTHR46033">
    <property type="entry name" value="PROTEIN MAIN-LIKE 2"/>
    <property type="match status" value="1"/>
</dbReference>
<evidence type="ECO:0000256" key="1">
    <source>
        <dbReference type="SAM" id="MobiDB-lite"/>
    </source>
</evidence>
<dbReference type="PANTHER" id="PTHR46033:SF8">
    <property type="entry name" value="PROTEIN MAINTENANCE OF MERISTEMS-LIKE"/>
    <property type="match status" value="1"/>
</dbReference>
<proteinExistence type="predicted"/>
<dbReference type="Pfam" id="PF10536">
    <property type="entry name" value="PMD"/>
    <property type="match status" value="1"/>
</dbReference>
<dbReference type="Proteomes" id="UP000813463">
    <property type="component" value="Chromosome 4"/>
</dbReference>
<name>A0ABM3RRJ1_SPIOL</name>
<accession>A0ABM3RRJ1</accession>
<dbReference type="PROSITE" id="PS00414">
    <property type="entry name" value="PROFILIN"/>
    <property type="match status" value="1"/>
</dbReference>
<reference evidence="4" key="2">
    <citation type="submission" date="2025-08" db="UniProtKB">
        <authorList>
            <consortium name="RefSeq"/>
        </authorList>
    </citation>
    <scope>IDENTIFICATION</scope>
    <source>
        <tissue evidence="4">Leaf</tissue>
    </source>
</reference>
<feature type="compositionally biased region" description="Pro residues" evidence="1">
    <location>
        <begin position="235"/>
        <end position="279"/>
    </location>
</feature>
<sequence length="341" mass="38523">MTWQPYTEDILSLLPDICRDDRHIWRTYSPLICFHIVEYHCPGRVMRQFGYEQIIPLPCDTSRSLHRIDRRGTKNKNYVRLHAIYLEEWNKREDRVVGGIVTRGQTTSLDAYMSWYRKITRLIITPPTQERRSTQYQPASTEFVLSQVLADVVKKCTRAVESTSDLPPSTALVLALHTLQSLANSCTDALHEVDKEHLLQDLGIPTHMSSSPTPDFHGNAHSSPTLSHNFIIPRAPRPPLPPPFAPPPRPPTPPPLRPPPPPPPSPPPLFPPPLPPPLLSPRMSPLVAPIHSSPFSSPPLASPPLQVTYRRRPRTSILDSIEEVDESDLRSTQHSKKQHIS</sequence>
<gene>
    <name evidence="4" type="primary">LOC130471906</name>
</gene>
<evidence type="ECO:0000313" key="4">
    <source>
        <dbReference type="RefSeq" id="XP_056698241.1"/>
    </source>
</evidence>
<dbReference type="RefSeq" id="XP_056698241.1">
    <property type="nucleotide sequence ID" value="XM_056842263.1"/>
</dbReference>
<dbReference type="InterPro" id="IPR019557">
    <property type="entry name" value="AminoTfrase-like_pln_mobile"/>
</dbReference>
<dbReference type="InterPro" id="IPR044824">
    <property type="entry name" value="MAIN-like"/>
</dbReference>
<dbReference type="PRINTS" id="PR01217">
    <property type="entry name" value="PRICHEXTENSN"/>
</dbReference>
<organism evidence="3 4">
    <name type="scientific">Spinacia oleracea</name>
    <name type="common">Spinach</name>
    <dbReference type="NCBI Taxonomy" id="3562"/>
    <lineage>
        <taxon>Eukaryota</taxon>
        <taxon>Viridiplantae</taxon>
        <taxon>Streptophyta</taxon>
        <taxon>Embryophyta</taxon>
        <taxon>Tracheophyta</taxon>
        <taxon>Spermatophyta</taxon>
        <taxon>Magnoliopsida</taxon>
        <taxon>eudicotyledons</taxon>
        <taxon>Gunneridae</taxon>
        <taxon>Pentapetalae</taxon>
        <taxon>Caryophyllales</taxon>
        <taxon>Chenopodiaceae</taxon>
        <taxon>Chenopodioideae</taxon>
        <taxon>Anserineae</taxon>
        <taxon>Spinacia</taxon>
    </lineage>
</organism>
<evidence type="ECO:0000259" key="2">
    <source>
        <dbReference type="Pfam" id="PF10536"/>
    </source>
</evidence>
<feature type="region of interest" description="Disordered" evidence="1">
    <location>
        <begin position="204"/>
        <end position="341"/>
    </location>
</feature>